<comment type="caution">
    <text evidence="1">The sequence shown here is derived from an EMBL/GenBank/DDBJ whole genome shotgun (WGS) entry which is preliminary data.</text>
</comment>
<dbReference type="Proteomes" id="UP000552700">
    <property type="component" value="Unassembled WGS sequence"/>
</dbReference>
<sequence length="57" mass="6475">MSESDRSYLQARAKRFRRIAREVNDKATSDELNEIAEGLDAEAEAVRVTERIPPPSE</sequence>
<reference evidence="1 2" key="1">
    <citation type="submission" date="2020-08" db="EMBL/GenBank/DDBJ databases">
        <title>Genomic Encyclopedia of Type Strains, Phase IV (KMG-IV): sequencing the most valuable type-strain genomes for metagenomic binning, comparative biology and taxonomic classification.</title>
        <authorList>
            <person name="Goeker M."/>
        </authorList>
    </citation>
    <scope>NUCLEOTIDE SEQUENCE [LARGE SCALE GENOMIC DNA]</scope>
    <source>
        <strain evidence="1 2">DSM 102255</strain>
    </source>
</reference>
<keyword evidence="1" id="KW-0689">Ribosomal protein</keyword>
<evidence type="ECO:0000313" key="2">
    <source>
        <dbReference type="Proteomes" id="UP000552700"/>
    </source>
</evidence>
<accession>A0A841J6R5</accession>
<evidence type="ECO:0000313" key="1">
    <source>
        <dbReference type="EMBL" id="MBB6124225.1"/>
    </source>
</evidence>
<dbReference type="RefSeq" id="WP_184079973.1">
    <property type="nucleotide sequence ID" value="NZ_JACIJP010000002.1"/>
</dbReference>
<name>A0A841J6R5_9SPHN</name>
<keyword evidence="1" id="KW-0687">Ribonucleoprotein</keyword>
<proteinExistence type="predicted"/>
<keyword evidence="2" id="KW-1185">Reference proteome</keyword>
<gene>
    <name evidence="1" type="ORF">FHS92_001954</name>
</gene>
<dbReference type="AlphaFoldDB" id="A0A841J6R5"/>
<dbReference type="GO" id="GO:0005840">
    <property type="term" value="C:ribosome"/>
    <property type="evidence" value="ECO:0007669"/>
    <property type="project" value="UniProtKB-KW"/>
</dbReference>
<dbReference type="EMBL" id="JACIJP010000002">
    <property type="protein sequence ID" value="MBB6124225.1"/>
    <property type="molecule type" value="Genomic_DNA"/>
</dbReference>
<protein>
    <submittedName>
        <fullName evidence="1">Ribosomal protein L16 Arg81 hydroxylase</fullName>
    </submittedName>
</protein>
<organism evidence="1 2">
    <name type="scientific">Sphingobium subterraneum</name>
    <dbReference type="NCBI Taxonomy" id="627688"/>
    <lineage>
        <taxon>Bacteria</taxon>
        <taxon>Pseudomonadati</taxon>
        <taxon>Pseudomonadota</taxon>
        <taxon>Alphaproteobacteria</taxon>
        <taxon>Sphingomonadales</taxon>
        <taxon>Sphingomonadaceae</taxon>
        <taxon>Sphingobium</taxon>
    </lineage>
</organism>